<reference evidence="1 2" key="1">
    <citation type="submission" date="2023-03" db="EMBL/GenBank/DDBJ databases">
        <title>WGS of Gossypium arboreum.</title>
        <authorList>
            <person name="Yu D."/>
        </authorList>
    </citation>
    <scope>NUCLEOTIDE SEQUENCE [LARGE SCALE GENOMIC DNA]</scope>
    <source>
        <tissue evidence="1">Leaf</tissue>
    </source>
</reference>
<organism evidence="1 2">
    <name type="scientific">Gossypium arboreum</name>
    <name type="common">Tree cotton</name>
    <name type="synonym">Gossypium nanking</name>
    <dbReference type="NCBI Taxonomy" id="29729"/>
    <lineage>
        <taxon>Eukaryota</taxon>
        <taxon>Viridiplantae</taxon>
        <taxon>Streptophyta</taxon>
        <taxon>Embryophyta</taxon>
        <taxon>Tracheophyta</taxon>
        <taxon>Spermatophyta</taxon>
        <taxon>Magnoliopsida</taxon>
        <taxon>eudicotyledons</taxon>
        <taxon>Gunneridae</taxon>
        <taxon>Pentapetalae</taxon>
        <taxon>rosids</taxon>
        <taxon>malvids</taxon>
        <taxon>Malvales</taxon>
        <taxon>Malvaceae</taxon>
        <taxon>Malvoideae</taxon>
        <taxon>Gossypium</taxon>
    </lineage>
</organism>
<comment type="caution">
    <text evidence="1">The sequence shown here is derived from an EMBL/GenBank/DDBJ whole genome shotgun (WGS) entry which is preliminary data.</text>
</comment>
<dbReference type="Proteomes" id="UP001358586">
    <property type="component" value="Chromosome 13"/>
</dbReference>
<accession>A0ABR0MFL1</accession>
<name>A0ABR0MFL1_GOSAR</name>
<protein>
    <submittedName>
        <fullName evidence="1">Uncharacterized protein</fullName>
    </submittedName>
</protein>
<sequence>MSVLFVQLTLAYASYSSYKNLFHCLNGTPKRFDKADPWEDVESGLELIPSTPGTIRGQSGLEYGPIDSIFMLGTELLFRVKGRAVAHIAFTGCRLYRGHSHSKSERKTLFHSYRTVAIVVDTEKVFLRHLNREDLLRELLAFHRLIASIPVMPLFYFPIRLRICLMKTSLRLVIPCLTKEKSLLESTGRESLSYL</sequence>
<evidence type="ECO:0000313" key="2">
    <source>
        <dbReference type="Proteomes" id="UP001358586"/>
    </source>
</evidence>
<evidence type="ECO:0000313" key="1">
    <source>
        <dbReference type="EMBL" id="KAK5771377.1"/>
    </source>
</evidence>
<proteinExistence type="predicted"/>
<dbReference type="EMBL" id="JARKNE010000013">
    <property type="protein sequence ID" value="KAK5771377.1"/>
    <property type="molecule type" value="Genomic_DNA"/>
</dbReference>
<gene>
    <name evidence="1" type="ORF">PVK06_047579</name>
</gene>
<keyword evidence="2" id="KW-1185">Reference proteome</keyword>